<proteinExistence type="predicted"/>
<dbReference type="Proteomes" id="UP000186098">
    <property type="component" value="Unassembled WGS sequence"/>
</dbReference>
<dbReference type="OrthoDB" id="5729110at2"/>
<keyword evidence="2" id="KW-0732">Signal</keyword>
<dbReference type="Pfam" id="PF09375">
    <property type="entry name" value="Peptidase_M75"/>
    <property type="match status" value="1"/>
</dbReference>
<gene>
    <name evidence="4" type="ORF">SAMN05421795_102395</name>
</gene>
<dbReference type="InterPro" id="IPR018976">
    <property type="entry name" value="Imelysin-like"/>
</dbReference>
<dbReference type="RefSeq" id="WP_076364155.1">
    <property type="nucleotide sequence ID" value="NZ_FTOM01000002.1"/>
</dbReference>
<organism evidence="4 5">
    <name type="scientific">Phaeovulum vinaykumarii</name>
    <dbReference type="NCBI Taxonomy" id="407234"/>
    <lineage>
        <taxon>Bacteria</taxon>
        <taxon>Pseudomonadati</taxon>
        <taxon>Pseudomonadota</taxon>
        <taxon>Alphaproteobacteria</taxon>
        <taxon>Rhodobacterales</taxon>
        <taxon>Paracoccaceae</taxon>
        <taxon>Phaeovulum</taxon>
    </lineage>
</organism>
<sequence>MRSLIATLFLVAGLVAGLATPLRAGVPEVVNDRLLPDIARFAAATRSLAESARADCRAEALRAPWNAAFDAWLPVAVIRLGPTETAAPTVAFWPDLRGFGPRALRRLLKEGDPVIADPAAYAEVSAAARGLFALETLIHGTGFEGDAACRLRATVAQDLAAQAAALKAGWADFAPFLLDPGGAGNLTYLDRAEAERALFTQLLAAVEFTADTRLGGPLGTFERPRPRRAEARLSGRSVRNVALTVTAVLQDARALARTDLPQVEAAGARVLAMLARLDDPAFQDVTDPQARLRIEIVQQALRGLHDALEIEIGTTMGLTPGFNALDGDCRT</sequence>
<evidence type="ECO:0000313" key="4">
    <source>
        <dbReference type="EMBL" id="SIS67386.1"/>
    </source>
</evidence>
<dbReference type="GO" id="GO:0030313">
    <property type="term" value="C:cell envelope"/>
    <property type="evidence" value="ECO:0007669"/>
    <property type="project" value="UniProtKB-SubCell"/>
</dbReference>
<name>A0A1N7L0V6_9RHOB</name>
<dbReference type="InterPro" id="IPR038352">
    <property type="entry name" value="Imelysin_sf"/>
</dbReference>
<comment type="subcellular location">
    <subcellularLocation>
        <location evidence="1">Cell envelope</location>
    </subcellularLocation>
</comment>
<dbReference type="Gene3D" id="1.20.1420.20">
    <property type="entry name" value="M75 peptidase, HXXE motif"/>
    <property type="match status" value="1"/>
</dbReference>
<evidence type="ECO:0000256" key="2">
    <source>
        <dbReference type="ARBA" id="ARBA00022729"/>
    </source>
</evidence>
<accession>A0A1N7L0V6</accession>
<dbReference type="InterPro" id="IPR034984">
    <property type="entry name" value="Imelysin-like_IPPA"/>
</dbReference>
<keyword evidence="5" id="KW-1185">Reference proteome</keyword>
<dbReference type="EMBL" id="FTOM01000002">
    <property type="protein sequence ID" value="SIS67386.1"/>
    <property type="molecule type" value="Genomic_DNA"/>
</dbReference>
<evidence type="ECO:0000259" key="3">
    <source>
        <dbReference type="Pfam" id="PF09375"/>
    </source>
</evidence>
<feature type="domain" description="Imelysin-like" evidence="3">
    <location>
        <begin position="36"/>
        <end position="307"/>
    </location>
</feature>
<dbReference type="AlphaFoldDB" id="A0A1N7L0V6"/>
<dbReference type="CDD" id="cd14659">
    <property type="entry name" value="Imelysin-like_IPPA"/>
    <property type="match status" value="1"/>
</dbReference>
<evidence type="ECO:0000313" key="5">
    <source>
        <dbReference type="Proteomes" id="UP000186098"/>
    </source>
</evidence>
<evidence type="ECO:0000256" key="1">
    <source>
        <dbReference type="ARBA" id="ARBA00004196"/>
    </source>
</evidence>
<protein>
    <recommendedName>
        <fullName evidence="3">Imelysin-like domain-containing protein</fullName>
    </recommendedName>
</protein>
<reference evidence="5" key="1">
    <citation type="submission" date="2017-01" db="EMBL/GenBank/DDBJ databases">
        <authorList>
            <person name="Varghese N."/>
            <person name="Submissions S."/>
        </authorList>
    </citation>
    <scope>NUCLEOTIDE SEQUENCE [LARGE SCALE GENOMIC DNA]</scope>
    <source>
        <strain evidence="5">DSM 18714</strain>
    </source>
</reference>
<dbReference type="STRING" id="407234.SAMN05421795_102395"/>